<dbReference type="Proteomes" id="UP000237438">
    <property type="component" value="Unassembled WGS sequence"/>
</dbReference>
<dbReference type="PANTHER" id="PTHR12232">
    <property type="entry name" value="SH3 DOMAIN-BINDING GLUTAMIC ACID-RICH-LIKE PROTEIN"/>
    <property type="match status" value="1"/>
</dbReference>
<dbReference type="InterPro" id="IPR036249">
    <property type="entry name" value="Thioredoxin-like_sf"/>
</dbReference>
<evidence type="ECO:0000313" key="3">
    <source>
        <dbReference type="Proteomes" id="UP000237438"/>
    </source>
</evidence>
<dbReference type="GO" id="GO:0005737">
    <property type="term" value="C:cytoplasm"/>
    <property type="evidence" value="ECO:0007669"/>
    <property type="project" value="TreeGrafter"/>
</dbReference>
<dbReference type="OrthoDB" id="9932926at2759"/>
<dbReference type="AlphaFoldDB" id="A0A2S4PQP6"/>
<evidence type="ECO:0000313" key="2">
    <source>
        <dbReference type="EMBL" id="POS84334.1"/>
    </source>
</evidence>
<dbReference type="Gene3D" id="3.40.30.10">
    <property type="entry name" value="Glutaredoxin"/>
    <property type="match status" value="1"/>
</dbReference>
<keyword evidence="3" id="KW-1185">Reference proteome</keyword>
<reference evidence="2 3" key="1">
    <citation type="submission" date="2017-10" db="EMBL/GenBank/DDBJ databases">
        <title>Development of genomic resources for the powdery mildew, Erysiphe pulchra.</title>
        <authorList>
            <person name="Wadl P.A."/>
            <person name="Mack B.M."/>
            <person name="Moore G."/>
            <person name="Beltz S.B."/>
        </authorList>
    </citation>
    <scope>NUCLEOTIDE SEQUENCE [LARGE SCALE GENOMIC DNA]</scope>
    <source>
        <strain evidence="2">Cflorida</strain>
    </source>
</reference>
<protein>
    <recommendedName>
        <fullName evidence="4">Glutaredoxin domain-containing protein</fullName>
    </recommendedName>
</protein>
<name>A0A2S4PQP6_9PEZI</name>
<keyword evidence="1" id="KW-0175">Coiled coil</keyword>
<dbReference type="STRING" id="225359.A0A2S4PQP6"/>
<sequence length="444" mass="49599">MTESTTSSYSMDPTLWLYTSLTSGSSHIITATSRMETILKANRIPFKALDLATDEKARMLWGRRAGKDESGRQRKIPGLVQMGMVIGDIVEVEDWNEYGELKQHIKIVPVPGAPVYPITKATKPNKLNKSEISCDVTKLESSNIKHIGDVKKEVDETNHETEQLSKKGIEIYASDLSPTSLALRQLGKEAAQKAKENKNLKNNPETKFFGVGKGEYQKQEVNSISDSKPEKLGVEDNIDCEKEEIIREKTELEKENQVIKNEFRKDQNINDLSPKYELFPRDVEPDLKKRFIHGASINGESVNTPQSEKKGPDSFSILEKAELINKEAGLRKTVDSSNKVGLEKKPLKDTVKRPAVILPPDSMCIHKIYNSAASNTSSFQSPNSCAWKNSIIQFASLEPPADRMESIQSPNSTAWKPASLDQRLSEVTLAEKISQVTRKTGAKR</sequence>
<proteinExistence type="predicted"/>
<dbReference type="PANTHER" id="PTHR12232:SF0">
    <property type="entry name" value="THIOREDOXIN DOMAIN-CONTAINING PROTEIN"/>
    <property type="match status" value="1"/>
</dbReference>
<organism evidence="2 3">
    <name type="scientific">Erysiphe pulchra</name>
    <dbReference type="NCBI Taxonomy" id="225359"/>
    <lineage>
        <taxon>Eukaryota</taxon>
        <taxon>Fungi</taxon>
        <taxon>Dikarya</taxon>
        <taxon>Ascomycota</taxon>
        <taxon>Pezizomycotina</taxon>
        <taxon>Leotiomycetes</taxon>
        <taxon>Erysiphales</taxon>
        <taxon>Erysiphaceae</taxon>
        <taxon>Erysiphe</taxon>
    </lineage>
</organism>
<feature type="coiled-coil region" evidence="1">
    <location>
        <begin position="147"/>
        <end position="203"/>
    </location>
</feature>
<dbReference type="InterPro" id="IPR051033">
    <property type="entry name" value="SH3BGR"/>
</dbReference>
<evidence type="ECO:0008006" key="4">
    <source>
        <dbReference type="Google" id="ProtNLM"/>
    </source>
</evidence>
<feature type="coiled-coil region" evidence="1">
    <location>
        <begin position="235"/>
        <end position="262"/>
    </location>
</feature>
<dbReference type="SUPFAM" id="SSF52833">
    <property type="entry name" value="Thioredoxin-like"/>
    <property type="match status" value="1"/>
</dbReference>
<comment type="caution">
    <text evidence="2">The sequence shown here is derived from an EMBL/GenBank/DDBJ whole genome shotgun (WGS) entry which is preliminary data.</text>
</comment>
<dbReference type="EMBL" id="PEDP01001066">
    <property type="protein sequence ID" value="POS84334.1"/>
    <property type="molecule type" value="Genomic_DNA"/>
</dbReference>
<gene>
    <name evidence="2" type="ORF">EPUL_002412</name>
</gene>
<evidence type="ECO:0000256" key="1">
    <source>
        <dbReference type="SAM" id="Coils"/>
    </source>
</evidence>
<accession>A0A2S4PQP6</accession>